<dbReference type="Proteomes" id="UP000677054">
    <property type="component" value="Unassembled WGS sequence"/>
</dbReference>
<dbReference type="EMBL" id="LR900085">
    <property type="protein sequence ID" value="CAD7244135.1"/>
    <property type="molecule type" value="Genomic_DNA"/>
</dbReference>
<dbReference type="Gene3D" id="3.40.50.300">
    <property type="entry name" value="P-loop containing nucleotide triphosphate hydrolases"/>
    <property type="match status" value="1"/>
</dbReference>
<gene>
    <name evidence="1" type="ORF">DSTB1V02_LOCUS4037</name>
</gene>
<sequence>MLEVKFLQVAIGSGEEKSFVQAAESYLQEHYNKAWEHHVSLPVDYHIPNEAFDCHVHWTEKSGDVVLRPPLQADIDVFKSLRVICGDAPSLLISNEVLHETFSSKHQFTSHLRKACPPTNEEVLKILDDPFDGVTFLSYPSEDKVYCIFFKISSLVTADVSTEDRENLFHQQKLVNEDVNSPWLLLVTGAPGTGKTIVVIQKAKNLAKDSTKTVVVNLAGGLLTEKFQEAFKGIENIIVVDGKKEKIQENRDGIVSFLEKEGKGRHVLFDEVPLTLGLQGRLNEESLSERWNFIFKFQRKVKSLTFVFRPNDTDYKRDIDLQKVNIKDGRGSSIAINVLNAVKRNTLEVSKLFLALSNYSRRIFVCQEPTIRYMEFQSPKKPLTPYVFPILSCFALHDACKNSLICEAVRSSQALQTNTVAVVDTIERRDCLVKTLRVLSRHQKNKTQVGFVDSFGQFRGDPNSSVLVVTADQILGCHFQEDVVILDLCGFVWRNYPRMISSHRENITIATEREAIDTGKYSQLKLSHRPSSNNNPHIKVKLLKMLDIVLKEEEEITKKLVEPFESEITFALRSEQRKNSCSLQVEGRTPSKLTVIFGPPCSGKSKKLLDMITNCIKTLRNQERREGILVLHLGSTLSQKDLLVHLGDYFDMLDIERANILTPINIINHESVDKVRWKFQCSTVHVYVDDYCIQATDTNEEKKNWTQALQELVEINSGKQKLILHVVFQSHSKSGKKISMMELTKFFGELKVDVEVVKTWEGNKPKQCTNPELLKSFYGNEACKSFQLGVNSLPTVSRPAALVPGSTPKHIHVEYECKGKHSGYNCKGQENCMPYLGAFICFRHAEREVPEGELLYVLVSDDDMKSFLESCIGDPKYSSRSSDLHKMQFVHPMDFRGCESRFTITVNVEASWLLESLSRAQTNLYVIDCLPDHQEVWLTMWEESKVHREIIPNEDIDRDILLTLNAKGKFLDLVDFENVPTWNDTARSVGEEVMRKVEKKMKEVGNLDLGSDGVLLLPPETLGVLNRLIPDGISSSSSPFRDWGYVHRRGSPGAVPEAPEKERDEILSELERMGLEWDKDPPIPLETEGVLEALSVSLTGSLLHLPHLKRRLVKVIPDFLGPLLHFGAVLLQRTIVLIRKNKRSSWRMWMFVNKLPPVHGPYSVPSTLKKLSFKGKIDVEWMSHTVPLLWALEWDQKEIGPLSYEELQKHVNKLHNESDASSERARINRTELSKALENKGVIKWADERYGVSRDLTAEVACCGDDGGLDA</sequence>
<reference evidence="1" key="1">
    <citation type="submission" date="2020-11" db="EMBL/GenBank/DDBJ databases">
        <authorList>
            <person name="Tran Van P."/>
        </authorList>
    </citation>
    <scope>NUCLEOTIDE SEQUENCE</scope>
</reference>
<dbReference type="OrthoDB" id="8177873at2759"/>
<dbReference type="InterPro" id="IPR027417">
    <property type="entry name" value="P-loop_NTPase"/>
</dbReference>
<evidence type="ECO:0000313" key="1">
    <source>
        <dbReference type="EMBL" id="CAD7244135.1"/>
    </source>
</evidence>
<dbReference type="EMBL" id="CAJPEV010000568">
    <property type="protein sequence ID" value="CAG0886539.1"/>
    <property type="molecule type" value="Genomic_DNA"/>
</dbReference>
<name>A0A7R9A5I1_9CRUS</name>
<proteinExistence type="predicted"/>
<organism evidence="1">
    <name type="scientific">Darwinula stevensoni</name>
    <dbReference type="NCBI Taxonomy" id="69355"/>
    <lineage>
        <taxon>Eukaryota</taxon>
        <taxon>Metazoa</taxon>
        <taxon>Ecdysozoa</taxon>
        <taxon>Arthropoda</taxon>
        <taxon>Crustacea</taxon>
        <taxon>Oligostraca</taxon>
        <taxon>Ostracoda</taxon>
        <taxon>Podocopa</taxon>
        <taxon>Podocopida</taxon>
        <taxon>Darwinulocopina</taxon>
        <taxon>Darwinuloidea</taxon>
        <taxon>Darwinulidae</taxon>
        <taxon>Darwinula</taxon>
    </lineage>
</organism>
<dbReference type="AlphaFoldDB" id="A0A7R9A5I1"/>
<protein>
    <submittedName>
        <fullName evidence="1">Uncharacterized protein</fullName>
    </submittedName>
</protein>
<dbReference type="SUPFAM" id="SSF52540">
    <property type="entry name" value="P-loop containing nucleoside triphosphate hydrolases"/>
    <property type="match status" value="1"/>
</dbReference>
<evidence type="ECO:0000313" key="2">
    <source>
        <dbReference type="Proteomes" id="UP000677054"/>
    </source>
</evidence>
<keyword evidence="2" id="KW-1185">Reference proteome</keyword>
<accession>A0A7R9A5I1</accession>